<dbReference type="Gene3D" id="3.90.1200.10">
    <property type="match status" value="1"/>
</dbReference>
<dbReference type="Pfam" id="PF07914">
    <property type="entry name" value="DUF1679"/>
    <property type="match status" value="1"/>
</dbReference>
<organism evidence="3 4">
    <name type="scientific">Caenorhabditis angaria</name>
    <dbReference type="NCBI Taxonomy" id="860376"/>
    <lineage>
        <taxon>Eukaryota</taxon>
        <taxon>Metazoa</taxon>
        <taxon>Ecdysozoa</taxon>
        <taxon>Nematoda</taxon>
        <taxon>Chromadorea</taxon>
        <taxon>Rhabditida</taxon>
        <taxon>Rhabditina</taxon>
        <taxon>Rhabditomorpha</taxon>
        <taxon>Rhabditoidea</taxon>
        <taxon>Rhabditidae</taxon>
        <taxon>Peloderinae</taxon>
        <taxon>Caenorhabditis</taxon>
    </lineage>
</organism>
<dbReference type="InterPro" id="IPR052961">
    <property type="entry name" value="Oxido-Kinase-like_Enzymes"/>
</dbReference>
<keyword evidence="1" id="KW-0472">Membrane</keyword>
<sequence length="299" mass="34666">MCIYRSPSCEYKDSLHLLNIISDHLGHNLDVYIVGDTNFPGIEWSTTPKSSNKIGTDFINFCDSHQLTQHIKVPTPIGEIIDRNRLEFAGGVDCFQSNILDFLDKKVSEKSFGLMRKSFPEEYLDQIDTLVDVSDFYLNKVDISKIIEVIGLKPVLTHSDLWQSNVMIVKNKLHAIIDWQTVSFGSPAQDIGLLIVSWLSTQDRRQKLDFLLNEYYNTFLDKIKGHPVPYTFEQLKRNYQLLFPVLACMMLPWIIQLSFYVQEKELREYGIEKCVGLMEDVLATHQKNLEDFPKFFEPQ</sequence>
<dbReference type="SUPFAM" id="SSF56112">
    <property type="entry name" value="Protein kinase-like (PK-like)"/>
    <property type="match status" value="1"/>
</dbReference>
<dbReference type="EMBL" id="CANHGI010000002">
    <property type="protein sequence ID" value="CAI5442052.1"/>
    <property type="molecule type" value="Genomic_DNA"/>
</dbReference>
<keyword evidence="4" id="KW-1185">Reference proteome</keyword>
<dbReference type="OrthoDB" id="190089at2759"/>
<dbReference type="InterPro" id="IPR011009">
    <property type="entry name" value="Kinase-like_dom_sf"/>
</dbReference>
<keyword evidence="1" id="KW-0812">Transmembrane</keyword>
<feature type="transmembrane region" description="Helical" evidence="1">
    <location>
        <begin position="241"/>
        <end position="261"/>
    </location>
</feature>
<dbReference type="Gene3D" id="3.60.10.10">
    <property type="entry name" value="Endonuclease/exonuclease/phosphatase"/>
    <property type="match status" value="1"/>
</dbReference>
<dbReference type="Proteomes" id="UP001152747">
    <property type="component" value="Unassembled WGS sequence"/>
</dbReference>
<gene>
    <name evidence="3" type="ORF">CAMP_LOCUS4689</name>
</gene>
<dbReference type="InterPro" id="IPR036691">
    <property type="entry name" value="Endo/exonu/phosph_ase_sf"/>
</dbReference>
<proteinExistence type="predicted"/>
<dbReference type="Pfam" id="PF14529">
    <property type="entry name" value="Exo_endo_phos_2"/>
    <property type="match status" value="1"/>
</dbReference>
<name>A0A9P1I9W2_9PELO</name>
<evidence type="ECO:0000313" key="3">
    <source>
        <dbReference type="EMBL" id="CAI5442052.1"/>
    </source>
</evidence>
<dbReference type="AlphaFoldDB" id="A0A9P1I9W2"/>
<dbReference type="SMART" id="SM00587">
    <property type="entry name" value="CHK"/>
    <property type="match status" value="1"/>
</dbReference>
<keyword evidence="1" id="KW-1133">Transmembrane helix</keyword>
<evidence type="ECO:0000256" key="1">
    <source>
        <dbReference type="SAM" id="Phobius"/>
    </source>
</evidence>
<evidence type="ECO:0000259" key="2">
    <source>
        <dbReference type="SMART" id="SM00587"/>
    </source>
</evidence>
<dbReference type="PANTHER" id="PTHR23020:SF43">
    <property type="entry name" value="CHK KINASE-LIKE DOMAIN-CONTAINING PROTEIN"/>
    <property type="match status" value="1"/>
</dbReference>
<protein>
    <recommendedName>
        <fullName evidence="2">CHK kinase-like domain-containing protein</fullName>
    </recommendedName>
</protein>
<dbReference type="InterPro" id="IPR005135">
    <property type="entry name" value="Endo/exonuclease/phosphatase"/>
</dbReference>
<dbReference type="GO" id="GO:0003824">
    <property type="term" value="F:catalytic activity"/>
    <property type="evidence" value="ECO:0007669"/>
    <property type="project" value="InterPro"/>
</dbReference>
<accession>A0A9P1I9W2</accession>
<dbReference type="PANTHER" id="PTHR23020">
    <property type="entry name" value="UNCHARACTERIZED NUCLEAR HORMONE RECEPTOR-RELATED"/>
    <property type="match status" value="1"/>
</dbReference>
<reference evidence="3" key="1">
    <citation type="submission" date="2022-11" db="EMBL/GenBank/DDBJ databases">
        <authorList>
            <person name="Kikuchi T."/>
        </authorList>
    </citation>
    <scope>NUCLEOTIDE SEQUENCE</scope>
    <source>
        <strain evidence="3">PS1010</strain>
    </source>
</reference>
<feature type="domain" description="CHK kinase-like" evidence="2">
    <location>
        <begin position="65"/>
        <end position="225"/>
    </location>
</feature>
<comment type="caution">
    <text evidence="3">The sequence shown here is derived from an EMBL/GenBank/DDBJ whole genome shotgun (WGS) entry which is preliminary data.</text>
</comment>
<dbReference type="InterPro" id="IPR015897">
    <property type="entry name" value="CHK_kinase-like"/>
</dbReference>
<dbReference type="InterPro" id="IPR012877">
    <property type="entry name" value="Dhs-27"/>
</dbReference>
<evidence type="ECO:0000313" key="4">
    <source>
        <dbReference type="Proteomes" id="UP001152747"/>
    </source>
</evidence>